<evidence type="ECO:0000313" key="3">
    <source>
        <dbReference type="EMBL" id="KRQ86360.1"/>
    </source>
</evidence>
<dbReference type="PANTHER" id="PTHR39452:SF1">
    <property type="entry name" value="CHEY-P PHOSPHATASE CHEX"/>
    <property type="match status" value="1"/>
</dbReference>
<name>A0A0R3JSB4_CALMK</name>
<keyword evidence="1" id="KW-0145">Chemotaxis</keyword>
<keyword evidence="4" id="KW-1185">Reference proteome</keyword>
<dbReference type="RefSeq" id="WP_057979195.1">
    <property type="nucleotide sequence ID" value="NZ_LKHP01000011.1"/>
</dbReference>
<comment type="caution">
    <text evidence="3">The sequence shown here is derived from an EMBL/GenBank/DDBJ whole genome shotgun (WGS) entry which is preliminary data.</text>
</comment>
<organism evidence="3 4">
    <name type="scientific">Caloramator mitchellensis</name>
    <dbReference type="NCBI Taxonomy" id="908809"/>
    <lineage>
        <taxon>Bacteria</taxon>
        <taxon>Bacillati</taxon>
        <taxon>Bacillota</taxon>
        <taxon>Clostridia</taxon>
        <taxon>Eubacteriales</taxon>
        <taxon>Clostridiaceae</taxon>
        <taxon>Caloramator</taxon>
    </lineage>
</organism>
<dbReference type="Gene3D" id="3.40.1550.10">
    <property type="entry name" value="CheC-like"/>
    <property type="match status" value="1"/>
</dbReference>
<dbReference type="EC" id="3.-.-.-" evidence="3"/>
<evidence type="ECO:0000256" key="1">
    <source>
        <dbReference type="ARBA" id="ARBA00022500"/>
    </source>
</evidence>
<dbReference type="InterPro" id="IPR038756">
    <property type="entry name" value="CheX-like"/>
</dbReference>
<dbReference type="Pfam" id="PF13690">
    <property type="entry name" value="CheX"/>
    <property type="match status" value="1"/>
</dbReference>
<sequence>MNVEYINPFLESCKSVLQQLGNITFEPGKLFLKHGMQDTQEVVITIGVAKDVQGNFIMNIDKETALKIASVMMGGYPCTELDELSTSAVSELSNMIAGNASTHFFEKGKSIDITPPLVHVGEKAKINYALPTVCVPLKLSIGGTIEMDLMIK</sequence>
<dbReference type="Proteomes" id="UP000052015">
    <property type="component" value="Unassembled WGS sequence"/>
</dbReference>
<protein>
    <submittedName>
        <fullName evidence="3">CheY-P phosphatase CheX</fullName>
        <ecNumber evidence="3">3.-.-.-</ecNumber>
    </submittedName>
</protein>
<dbReference type="InterPro" id="IPR028976">
    <property type="entry name" value="CheC-like_sf"/>
</dbReference>
<evidence type="ECO:0000259" key="2">
    <source>
        <dbReference type="Pfam" id="PF13690"/>
    </source>
</evidence>
<dbReference type="EMBL" id="LKHP01000011">
    <property type="protein sequence ID" value="KRQ86360.1"/>
    <property type="molecule type" value="Genomic_DNA"/>
</dbReference>
<dbReference type="STRING" id="908809.ABG79_01872"/>
<gene>
    <name evidence="3" type="primary">cheX_1</name>
    <name evidence="3" type="ORF">ABG79_01872</name>
</gene>
<keyword evidence="3" id="KW-0378">Hydrolase</keyword>
<proteinExistence type="predicted"/>
<feature type="domain" description="Chemotaxis phosphatase CheX-like" evidence="2">
    <location>
        <begin position="42"/>
        <end position="136"/>
    </location>
</feature>
<dbReference type="PANTHER" id="PTHR39452">
    <property type="entry name" value="CHEY-P PHOSPHATASE CHEX"/>
    <property type="match status" value="1"/>
</dbReference>
<evidence type="ECO:0000313" key="4">
    <source>
        <dbReference type="Proteomes" id="UP000052015"/>
    </source>
</evidence>
<dbReference type="GO" id="GO:0016787">
    <property type="term" value="F:hydrolase activity"/>
    <property type="evidence" value="ECO:0007669"/>
    <property type="project" value="UniProtKB-KW"/>
</dbReference>
<dbReference type="GO" id="GO:0006935">
    <property type="term" value="P:chemotaxis"/>
    <property type="evidence" value="ECO:0007669"/>
    <property type="project" value="UniProtKB-KW"/>
</dbReference>
<reference evidence="3 4" key="1">
    <citation type="submission" date="2015-09" db="EMBL/GenBank/DDBJ databases">
        <title>Draft genome sequence of a Caloramator mitchellensis, a moderate thermophile from the Great Artesian Basin of Australia.</title>
        <authorList>
            <person name="Patel B.K."/>
        </authorList>
    </citation>
    <scope>NUCLEOTIDE SEQUENCE [LARGE SCALE GENOMIC DNA]</scope>
    <source>
        <strain evidence="3 4">VF08</strain>
    </source>
</reference>
<dbReference type="InterPro" id="IPR028051">
    <property type="entry name" value="CheX-like_dom"/>
</dbReference>
<dbReference type="SUPFAM" id="SSF103039">
    <property type="entry name" value="CheC-like"/>
    <property type="match status" value="1"/>
</dbReference>
<accession>A0A0R3JSB4</accession>
<dbReference type="OrthoDB" id="9788100at2"/>
<dbReference type="CDD" id="cd17906">
    <property type="entry name" value="CheX"/>
    <property type="match status" value="1"/>
</dbReference>
<dbReference type="AlphaFoldDB" id="A0A0R3JSB4"/>
<dbReference type="PATRIC" id="fig|908809.3.peg.1873"/>